<dbReference type="Gene3D" id="2.30.310.10">
    <property type="entry name" value="ibrinogen binding protein from staphylococcus aureus domain"/>
    <property type="match status" value="1"/>
</dbReference>
<dbReference type="STRING" id="29170.A0A368FB41"/>
<dbReference type="InterPro" id="IPR051608">
    <property type="entry name" value="RQC_Subunit_NEMF"/>
</dbReference>
<dbReference type="GO" id="GO:0005634">
    <property type="term" value="C:nucleus"/>
    <property type="evidence" value="ECO:0007669"/>
    <property type="project" value="UniProtKB-SubCell"/>
</dbReference>
<dbReference type="Proteomes" id="UP000252519">
    <property type="component" value="Unassembled WGS sequence"/>
</dbReference>
<reference evidence="8 9" key="1">
    <citation type="submission" date="2014-10" db="EMBL/GenBank/DDBJ databases">
        <title>Draft genome of the hookworm Ancylostoma caninum.</title>
        <authorList>
            <person name="Mitreva M."/>
        </authorList>
    </citation>
    <scope>NUCLEOTIDE SEQUENCE [LARGE SCALE GENOMIC DNA]</scope>
    <source>
        <strain evidence="8 9">Baltimore</strain>
    </source>
</reference>
<dbReference type="GO" id="GO:0005737">
    <property type="term" value="C:cytoplasm"/>
    <property type="evidence" value="ECO:0007669"/>
    <property type="project" value="UniProtKB-SubCell"/>
</dbReference>
<dbReference type="EMBL" id="JOJR01003007">
    <property type="protein sequence ID" value="RCN28130.1"/>
    <property type="molecule type" value="Genomic_DNA"/>
</dbReference>
<feature type="coiled-coil region" evidence="7">
    <location>
        <begin position="251"/>
        <end position="281"/>
    </location>
</feature>
<evidence type="ECO:0000256" key="4">
    <source>
        <dbReference type="ARBA" id="ARBA00022490"/>
    </source>
</evidence>
<evidence type="ECO:0008006" key="10">
    <source>
        <dbReference type="Google" id="ProtNLM"/>
    </source>
</evidence>
<dbReference type="PANTHER" id="PTHR15239:SF6">
    <property type="entry name" value="RIBOSOME QUALITY CONTROL COMPLEX SUBUNIT NEMF"/>
    <property type="match status" value="1"/>
</dbReference>
<keyword evidence="9" id="KW-1185">Reference proteome</keyword>
<evidence type="ECO:0000256" key="1">
    <source>
        <dbReference type="ARBA" id="ARBA00004123"/>
    </source>
</evidence>
<dbReference type="GO" id="GO:0072344">
    <property type="term" value="P:rescue of stalled ribosome"/>
    <property type="evidence" value="ECO:0007669"/>
    <property type="project" value="TreeGrafter"/>
</dbReference>
<accession>A0A368FB41</accession>
<gene>
    <name evidence="8" type="ORF">ANCCAN_26132</name>
</gene>
<organism evidence="8 9">
    <name type="scientific">Ancylostoma caninum</name>
    <name type="common">Dog hookworm</name>
    <dbReference type="NCBI Taxonomy" id="29170"/>
    <lineage>
        <taxon>Eukaryota</taxon>
        <taxon>Metazoa</taxon>
        <taxon>Ecdysozoa</taxon>
        <taxon>Nematoda</taxon>
        <taxon>Chromadorea</taxon>
        <taxon>Rhabditida</taxon>
        <taxon>Rhabditina</taxon>
        <taxon>Rhabditomorpha</taxon>
        <taxon>Strongyloidea</taxon>
        <taxon>Ancylostomatidae</taxon>
        <taxon>Ancylostomatinae</taxon>
        <taxon>Ancylostoma</taxon>
    </lineage>
</organism>
<dbReference type="GO" id="GO:1990116">
    <property type="term" value="P:ribosome-associated ubiquitin-dependent protein catabolic process"/>
    <property type="evidence" value="ECO:0007669"/>
    <property type="project" value="TreeGrafter"/>
</dbReference>
<dbReference type="PANTHER" id="PTHR15239">
    <property type="entry name" value="NUCLEAR EXPORT MEDIATOR FACTOR NEMF"/>
    <property type="match status" value="1"/>
</dbReference>
<dbReference type="GO" id="GO:0043023">
    <property type="term" value="F:ribosomal large subunit binding"/>
    <property type="evidence" value="ECO:0007669"/>
    <property type="project" value="TreeGrafter"/>
</dbReference>
<comment type="caution">
    <text evidence="8">The sequence shown here is derived from an EMBL/GenBank/DDBJ whole genome shotgun (WGS) entry which is preliminary data.</text>
</comment>
<evidence type="ECO:0000256" key="7">
    <source>
        <dbReference type="SAM" id="Coils"/>
    </source>
</evidence>
<name>A0A368FB41_ANCCA</name>
<keyword evidence="6" id="KW-0539">Nucleus</keyword>
<evidence type="ECO:0000313" key="8">
    <source>
        <dbReference type="EMBL" id="RCN28130.1"/>
    </source>
</evidence>
<keyword evidence="4" id="KW-0963">Cytoplasm</keyword>
<dbReference type="GO" id="GO:1990112">
    <property type="term" value="C:RQC complex"/>
    <property type="evidence" value="ECO:0007669"/>
    <property type="project" value="TreeGrafter"/>
</dbReference>
<evidence type="ECO:0000256" key="2">
    <source>
        <dbReference type="ARBA" id="ARBA00004496"/>
    </source>
</evidence>
<sequence>MEGFRIMNVYDINHKTYIMKLSFGPDKFFILFESGIRIHRAYHNYEKSPFPSSFSIKLRKHLNNRRLTRVNQVGMDRIVDMQIDEGDRCVHVIVELYDKGNIVLTDSSYTILNVLRPRTDKNKDVKFSVNQIYPMPPKRELPELPTVKQVTDLLHVCDQKAPLKRAIAIPGIFSGALIEHALRLENMPPDIQVGDIGRKDLCAKGVVSALDTATRIAYEEYNPCLFIQHEGGTYHSFTTFSEGVDAYYAVLDAQKQQQAALKIEKEAMKRLENVRKDQYRRILELEYSREEKMLMADLIIHNKALVDSAIQVICRALAQKTSWEDVERMHLEAIHKGDYVARAIVKLDLKNNRIFMRLREELEGMSPKDVPISIDMNAFGNACKLYHGMKAAAEKALRTGVAAQKAIKTAEEKANTTIKKAGLRASLVRARKEMWFEKFIWFISSERYMVITGRDATQNELLVKK</sequence>
<dbReference type="GO" id="GO:0000049">
    <property type="term" value="F:tRNA binding"/>
    <property type="evidence" value="ECO:0007669"/>
    <property type="project" value="TreeGrafter"/>
</dbReference>
<dbReference type="FunFam" id="2.30.310.10:FF:000001">
    <property type="entry name" value="Nuclear export mediator factor Nemf"/>
    <property type="match status" value="1"/>
</dbReference>
<keyword evidence="5 7" id="KW-0175">Coiled coil</keyword>
<evidence type="ECO:0000256" key="3">
    <source>
        <dbReference type="ARBA" id="ARBA00008318"/>
    </source>
</evidence>
<dbReference type="Pfam" id="PF05833">
    <property type="entry name" value="NFACT_N"/>
    <property type="match status" value="1"/>
</dbReference>
<comment type="similarity">
    <text evidence="3">Belongs to the NEMF family.</text>
</comment>
<evidence type="ECO:0000256" key="5">
    <source>
        <dbReference type="ARBA" id="ARBA00023054"/>
    </source>
</evidence>
<dbReference type="AlphaFoldDB" id="A0A368FB41"/>
<evidence type="ECO:0000256" key="6">
    <source>
        <dbReference type="ARBA" id="ARBA00023242"/>
    </source>
</evidence>
<proteinExistence type="inferred from homology"/>
<comment type="subcellular location">
    <subcellularLocation>
        <location evidence="2">Cytoplasm</location>
    </subcellularLocation>
    <subcellularLocation>
        <location evidence="1">Nucleus</location>
    </subcellularLocation>
</comment>
<protein>
    <recommendedName>
        <fullName evidence="10">NFACT RNA-binding domain-containing protein</fullName>
    </recommendedName>
</protein>
<evidence type="ECO:0000313" key="9">
    <source>
        <dbReference type="Proteomes" id="UP000252519"/>
    </source>
</evidence>
<dbReference type="OrthoDB" id="207084at2759"/>